<dbReference type="RefSeq" id="YP_009259369.1">
    <property type="nucleotide sequence ID" value="NC_030393.1"/>
</dbReference>
<dbReference type="Pfam" id="PF05919">
    <property type="entry name" value="Mitovir_RNA_pol"/>
    <property type="match status" value="1"/>
</dbReference>
<dbReference type="PANTHER" id="PTHR34456">
    <property type="entry name" value="MITOVIRUS RNA-DEPENDENT RNA POLYMERASE"/>
    <property type="match status" value="1"/>
</dbReference>
<evidence type="ECO:0000256" key="2">
    <source>
        <dbReference type="ARBA" id="ARBA00022679"/>
    </source>
</evidence>
<dbReference type="GeneID" id="28218202"/>
<dbReference type="InterPro" id="IPR043502">
    <property type="entry name" value="DNA/RNA_pol_sf"/>
</dbReference>
<proteinExistence type="predicted"/>
<protein>
    <submittedName>
        <fullName evidence="4">RNA-dependent RNA polymerase</fullName>
    </submittedName>
</protein>
<organism evidence="4 5">
    <name type="scientific">Cronartium ribicola mitovirus 1</name>
    <dbReference type="NCBI Taxonomy" id="1816484"/>
    <lineage>
        <taxon>Viruses</taxon>
        <taxon>Riboviria</taxon>
        <taxon>Orthornavirae</taxon>
        <taxon>Lenarviricota</taxon>
        <taxon>Howeltoviricetes</taxon>
        <taxon>Cryppavirales</taxon>
        <taxon>Mitoviridae</taxon>
        <taxon>Unuamitovirus</taxon>
        <taxon>Unuamitovirus crri1</taxon>
    </lineage>
</organism>
<dbReference type="Proteomes" id="UP000202516">
    <property type="component" value="Segment"/>
</dbReference>
<keyword evidence="1 4" id="KW-0696">RNA-directed RNA polymerase</keyword>
<evidence type="ECO:0000256" key="1">
    <source>
        <dbReference type="ARBA" id="ARBA00022484"/>
    </source>
</evidence>
<evidence type="ECO:0000256" key="3">
    <source>
        <dbReference type="ARBA" id="ARBA00022695"/>
    </source>
</evidence>
<accession>A0A191KCP6</accession>
<name>A0A191KCP6_9VIRU</name>
<evidence type="ECO:0000313" key="5">
    <source>
        <dbReference type="Proteomes" id="UP000202516"/>
    </source>
</evidence>
<dbReference type="SUPFAM" id="SSF56672">
    <property type="entry name" value="DNA/RNA polymerases"/>
    <property type="match status" value="1"/>
</dbReference>
<gene>
    <name evidence="4" type="primary">RdRp</name>
</gene>
<keyword evidence="2" id="KW-0808">Transferase</keyword>
<sequence length="800" mass="90710">MRMKSRTWIQASSLLVKISLPKDLQSCVHILALLSVYWEIDSSDWIPYIDRVVKIRRLSGTPYTVKWNKSNRLAFTRWMCGHPLKESDVPLHKDGFPRNLSSMKKYTSSARGIAFLLTLLIWSRGLHQWSKPDISAVLSPYTGKMTEDKWSRSPVQFLADRVRLSLGKPLEPWSRWHLTTRNGPNGHALTGILEDLKAITGSCIPHLTTLGGKKIVTYLSHFKVLTSKEGALNYIKERLSLRYQKESPSRLAKLIFIKDKELKMRSIGIGNYWYQAALKNLHDQLIDILRRIPEDATFDQGKAPRVLRKPEGHSYWSMDLTAATDRFPLWYQKKVIGELFSAEVAESWSYIITTKFSSREFGEVKYAVGQPIGFYSSWAAFAVSHHIVVHAAAIKAGIRDLKGLYVLLGDDIVLCHDDLAREYKIIIGLLGVELSISKTHQSDHTYEFAKRWYSDKWGEISPFPIHSVSPKAKYTDIIAIINSAAEKGWSPSSQHYLEFAAASNCLLHKNHGDEFYSRSLRFLNLYRLCFIASTGQGSWSEVIRNLDVARRTISVAGSAWYHPKYGEDLYQLTLLVIFLNKGVGKLATATKVASRTILNLIPRTAEPNHPCKGLWSVLINLPQSHIVSDIVDSFSKDSFLSLIQQYIGQDNKKLSSLITCDLNTVLTTRNQQLSWNVLHKVVQAIVVTISRVSEQGCTFRGPEQLPLEVVRAAFKPISNRSLAVGTRYVSSDNPLYSYWVEMKKLGVIGQTQMWVTAKTKGLQPLQQDTILDDPDFSIFSRIDYLDKTGKVSSYLYGERG</sequence>
<keyword evidence="5" id="KW-1185">Reference proteome</keyword>
<dbReference type="KEGG" id="vg:28218202"/>
<reference evidence="4 5" key="1">
    <citation type="journal article" date="2016" name="PLoS ONE">
        <title>Characterization of Five Novel Mitoviruses in the White Pine Blister Rust Fungus Cronartium ribicola.</title>
        <authorList>
            <person name="Liu J.J."/>
            <person name="Chan D."/>
            <person name="Xiang Y."/>
            <person name="Williams H."/>
            <person name="Li X.R."/>
            <person name="Sniezko R.A."/>
            <person name="Sturrock R.N."/>
        </authorList>
    </citation>
    <scope>NUCLEOTIDE SEQUENCE [LARGE SCALE GENOMIC DNA]</scope>
    <source>
        <strain evidence="4">CrMV1-BC-u3</strain>
    </source>
</reference>
<dbReference type="GO" id="GO:0003968">
    <property type="term" value="F:RNA-directed RNA polymerase activity"/>
    <property type="evidence" value="ECO:0007669"/>
    <property type="project" value="UniProtKB-KW"/>
</dbReference>
<evidence type="ECO:0000313" key="4">
    <source>
        <dbReference type="EMBL" id="AMQ67414.1"/>
    </source>
</evidence>
<dbReference type="InterPro" id="IPR008686">
    <property type="entry name" value="RNA_pol_mitovir"/>
</dbReference>
<dbReference type="OrthoDB" id="14837at10239"/>
<dbReference type="PANTHER" id="PTHR34456:SF9">
    <property type="entry name" value="MITOVIRUS RNA-DEPENDENT RNA POLYMERASE"/>
    <property type="match status" value="1"/>
</dbReference>
<dbReference type="EMBL" id="KT921179">
    <property type="protein sequence ID" value="AMQ67414.1"/>
    <property type="molecule type" value="Genomic_RNA"/>
</dbReference>
<keyword evidence="3" id="KW-0548">Nucleotidyltransferase</keyword>